<reference evidence="3" key="1">
    <citation type="journal article" date="2019" name="Int. J. Syst. Evol. Microbiol.">
        <title>The Global Catalogue of Microorganisms (GCM) 10K type strain sequencing project: providing services to taxonomists for standard genome sequencing and annotation.</title>
        <authorList>
            <consortium name="The Broad Institute Genomics Platform"/>
            <consortium name="The Broad Institute Genome Sequencing Center for Infectious Disease"/>
            <person name="Wu L."/>
            <person name="Ma J."/>
        </authorList>
    </citation>
    <scope>NUCLEOTIDE SEQUENCE [LARGE SCALE GENOMIC DNA]</scope>
    <source>
        <strain evidence="3">CCUG 2113</strain>
    </source>
</reference>
<gene>
    <name evidence="2" type="ORF">ACFOW3_20960</name>
</gene>
<keyword evidence="3" id="KW-1185">Reference proteome</keyword>
<proteinExistence type="predicted"/>
<evidence type="ECO:0000313" key="2">
    <source>
        <dbReference type="EMBL" id="MFC3937096.1"/>
    </source>
</evidence>
<evidence type="ECO:0000313" key="3">
    <source>
        <dbReference type="Proteomes" id="UP001595693"/>
    </source>
</evidence>
<feature type="region of interest" description="Disordered" evidence="1">
    <location>
        <begin position="1"/>
        <end position="23"/>
    </location>
</feature>
<protein>
    <submittedName>
        <fullName evidence="2">Uncharacterized protein</fullName>
    </submittedName>
</protein>
<dbReference type="Proteomes" id="UP001595693">
    <property type="component" value="Unassembled WGS sequence"/>
</dbReference>
<sequence>MFDRLRKAFGTSGSPGSDLGRPATNRDVARWAAKQQLAIVAHSTEGHFDLGGDIHGHPWRLECGAPTRDYVTGLELRGRADVGADPDAAVMVINRPLQEILEGTAYTAITDTLQTAVSSSLPEEMRWLSMYEEMAWPGLPVSFREHFAVVAERIELAQRWIHAPVVSQLLNAVEGEGGSERAKSPMVLMLARGKVYLRMEHTQRSLAEIAHAKQLLLVAGQAALQNLPPMSVAGPDDVPNITR</sequence>
<accession>A0ABV8DEW4</accession>
<dbReference type="EMBL" id="JBHSAJ010000062">
    <property type="protein sequence ID" value="MFC3937096.1"/>
    <property type="molecule type" value="Genomic_DNA"/>
</dbReference>
<comment type="caution">
    <text evidence="2">The sequence shown here is derived from an EMBL/GenBank/DDBJ whole genome shotgun (WGS) entry which is preliminary data.</text>
</comment>
<organism evidence="2 3">
    <name type="scientific">Acidovorax facilis</name>
    <dbReference type="NCBI Taxonomy" id="12917"/>
    <lineage>
        <taxon>Bacteria</taxon>
        <taxon>Pseudomonadati</taxon>
        <taxon>Pseudomonadota</taxon>
        <taxon>Betaproteobacteria</taxon>
        <taxon>Burkholderiales</taxon>
        <taxon>Comamonadaceae</taxon>
        <taxon>Acidovorax</taxon>
    </lineage>
</organism>
<evidence type="ECO:0000256" key="1">
    <source>
        <dbReference type="SAM" id="MobiDB-lite"/>
    </source>
</evidence>
<name>A0ABV8DEW4_9BURK</name>
<dbReference type="RefSeq" id="WP_055393843.1">
    <property type="nucleotide sequence ID" value="NZ_JBHSAJ010000062.1"/>
</dbReference>